<keyword evidence="2" id="KW-1185">Reference proteome</keyword>
<dbReference type="EMBL" id="JASBNA010000018">
    <property type="protein sequence ID" value="KAK7685933.1"/>
    <property type="molecule type" value="Genomic_DNA"/>
</dbReference>
<accession>A0AAW0FXZ4</accession>
<dbReference type="Proteomes" id="UP001385951">
    <property type="component" value="Unassembled WGS sequence"/>
</dbReference>
<evidence type="ECO:0000313" key="1">
    <source>
        <dbReference type="EMBL" id="KAK7685933.1"/>
    </source>
</evidence>
<protein>
    <submittedName>
        <fullName evidence="1">Uncharacterized protein</fullName>
    </submittedName>
</protein>
<evidence type="ECO:0000313" key="2">
    <source>
        <dbReference type="Proteomes" id="UP001385951"/>
    </source>
</evidence>
<organism evidence="1 2">
    <name type="scientific">Cerrena zonata</name>
    <dbReference type="NCBI Taxonomy" id="2478898"/>
    <lineage>
        <taxon>Eukaryota</taxon>
        <taxon>Fungi</taxon>
        <taxon>Dikarya</taxon>
        <taxon>Basidiomycota</taxon>
        <taxon>Agaricomycotina</taxon>
        <taxon>Agaricomycetes</taxon>
        <taxon>Polyporales</taxon>
        <taxon>Cerrenaceae</taxon>
        <taxon>Cerrena</taxon>
    </lineage>
</organism>
<reference evidence="1 2" key="1">
    <citation type="submission" date="2022-09" db="EMBL/GenBank/DDBJ databases">
        <authorList>
            <person name="Palmer J.M."/>
        </authorList>
    </citation>
    <scope>NUCLEOTIDE SEQUENCE [LARGE SCALE GENOMIC DNA]</scope>
    <source>
        <strain evidence="1 2">DSM 7382</strain>
    </source>
</reference>
<name>A0AAW0FXZ4_9APHY</name>
<gene>
    <name evidence="1" type="ORF">QCA50_010742</name>
</gene>
<proteinExistence type="predicted"/>
<comment type="caution">
    <text evidence="1">The sequence shown here is derived from an EMBL/GenBank/DDBJ whole genome shotgun (WGS) entry which is preliminary data.</text>
</comment>
<dbReference type="AlphaFoldDB" id="A0AAW0FXZ4"/>
<sequence length="206" mass="22395">MSDDEFYRIHGGSLLRVEKPALQTATTTPYWLGTIDSRAKGWSIAVRSQVTVREVIRRKWGPGNSQILQRLLSRGIPFAILWSVTPPAVCVSPALLCIPDRPAAYEFTKMDYEMYLGRKSALLEDPAIARAALRKGGIAWRLAIDSGVDFTTVFGLGGSQPGDDHSGEALSECALTQESMDVLVGVYRVYTGRAGFDGLLVANTGS</sequence>